<name>A0ABR4NGR7_9FUNG</name>
<dbReference type="InterPro" id="IPR023753">
    <property type="entry name" value="FAD/NAD-binding_dom"/>
</dbReference>
<feature type="domain" description="FAD/NAD(P)-binding" evidence="1">
    <location>
        <begin position="25"/>
        <end position="146"/>
    </location>
</feature>
<dbReference type="EMBL" id="JADGIZ020000005">
    <property type="protein sequence ID" value="KAL2918664.1"/>
    <property type="molecule type" value="Genomic_DNA"/>
</dbReference>
<keyword evidence="3" id="KW-1185">Reference proteome</keyword>
<dbReference type="PANTHER" id="PTHR10632:SF2">
    <property type="entry name" value="SULFIDE:QUINONE OXIDOREDUCTASE, MITOCHONDRIAL"/>
    <property type="match status" value="1"/>
</dbReference>
<dbReference type="Gene3D" id="3.50.50.60">
    <property type="entry name" value="FAD/NAD(P)-binding domain"/>
    <property type="match status" value="2"/>
</dbReference>
<gene>
    <name evidence="2" type="ORF">HK105_201498</name>
</gene>
<dbReference type="PRINTS" id="PR00420">
    <property type="entry name" value="RNGMNOXGNASE"/>
</dbReference>
<accession>A0ABR4NGR7</accession>
<proteinExistence type="predicted"/>
<dbReference type="InterPro" id="IPR036188">
    <property type="entry name" value="FAD/NAD-bd_sf"/>
</dbReference>
<sequence length="438" mass="47306">MHAAIAPAARRSLATVSAAAPRQQYRVVVVGGGAAGVTVAAQLGKHAAFFNKKDVLIIEPSDTHYYQPLWTLVGGGLKSLSSTARPMASVIPSHADWLKARVSKIEPAANVVRTDDGKEIAYDFLVVAPGISINIDKIEGLKESLGKDGVSTNYLAAHVEKTFEFIKAFQGGNAIFTQPSTPIKCAGAPQKIMYLAEEHFRDKGLRGQTNVSFYSGIGKIFGVDKYANSLTEVCKKRDINVNLLHDLVAVRPDKKQAVFKKVGGDGGSGEVVVAYDFLHVTPPMGPLPFIRESGLADEAGWVSVDRATTQHVAFKNVFSLGDSSSLPTSRTAAAVAAQSGVTTANLLSAIEGRPLAAAYDGYTSCPLVTGRDKLILAEFNGYTLQPRETFHFDQSVERPSMYRLKADMLDKIYWELMLKGNWVGPAPFRPLLNPLDRN</sequence>
<dbReference type="PANTHER" id="PTHR10632">
    <property type="entry name" value="SULFIDE:QUINONE OXIDOREDUCTASE"/>
    <property type="match status" value="1"/>
</dbReference>
<evidence type="ECO:0000259" key="1">
    <source>
        <dbReference type="Pfam" id="PF07992"/>
    </source>
</evidence>
<dbReference type="Pfam" id="PF07992">
    <property type="entry name" value="Pyr_redox_2"/>
    <property type="match status" value="1"/>
</dbReference>
<evidence type="ECO:0000313" key="3">
    <source>
        <dbReference type="Proteomes" id="UP001527925"/>
    </source>
</evidence>
<evidence type="ECO:0000313" key="2">
    <source>
        <dbReference type="EMBL" id="KAL2918664.1"/>
    </source>
</evidence>
<dbReference type="Proteomes" id="UP001527925">
    <property type="component" value="Unassembled WGS sequence"/>
</dbReference>
<dbReference type="InterPro" id="IPR015904">
    <property type="entry name" value="Sulphide_quinone_reductase"/>
</dbReference>
<dbReference type="SUPFAM" id="SSF51905">
    <property type="entry name" value="FAD/NAD(P)-binding domain"/>
    <property type="match status" value="2"/>
</dbReference>
<protein>
    <recommendedName>
        <fullName evidence="1">FAD/NAD(P)-binding domain-containing protein</fullName>
    </recommendedName>
</protein>
<comment type="caution">
    <text evidence="2">The sequence shown here is derived from an EMBL/GenBank/DDBJ whole genome shotgun (WGS) entry which is preliminary data.</text>
</comment>
<reference evidence="2 3" key="1">
    <citation type="submission" date="2023-09" db="EMBL/GenBank/DDBJ databases">
        <title>Pangenome analysis of Batrachochytrium dendrobatidis and related Chytrids.</title>
        <authorList>
            <person name="Yacoub M.N."/>
            <person name="Stajich J.E."/>
            <person name="James T.Y."/>
        </authorList>
    </citation>
    <scope>NUCLEOTIDE SEQUENCE [LARGE SCALE GENOMIC DNA]</scope>
    <source>
        <strain evidence="2 3">JEL0888</strain>
    </source>
</reference>
<organism evidence="2 3">
    <name type="scientific">Polyrhizophydium stewartii</name>
    <dbReference type="NCBI Taxonomy" id="2732419"/>
    <lineage>
        <taxon>Eukaryota</taxon>
        <taxon>Fungi</taxon>
        <taxon>Fungi incertae sedis</taxon>
        <taxon>Chytridiomycota</taxon>
        <taxon>Chytridiomycota incertae sedis</taxon>
        <taxon>Chytridiomycetes</taxon>
        <taxon>Rhizophydiales</taxon>
        <taxon>Rhizophydiales incertae sedis</taxon>
        <taxon>Polyrhizophydium</taxon>
    </lineage>
</organism>